<organism evidence="8 9">
    <name type="scientific">Candidatus Roizmanbacteria bacterium GW2011_GWA2_32_13</name>
    <dbReference type="NCBI Taxonomy" id="1618475"/>
    <lineage>
        <taxon>Bacteria</taxon>
        <taxon>Candidatus Roizmaniibacteriota</taxon>
    </lineage>
</organism>
<evidence type="ECO:0000313" key="9">
    <source>
        <dbReference type="Proteomes" id="UP000034349"/>
    </source>
</evidence>
<dbReference type="EC" id="3.1.11.6" evidence="5"/>
<comment type="function">
    <text evidence="5">Bidirectionally degrades single-stranded DNA into large acid-insoluble oligonucleotides, which are then degraded further into small acid-soluble oligonucleotides.</text>
</comment>
<dbReference type="EMBL" id="LBOK01000048">
    <property type="protein sequence ID" value="KKP33183.1"/>
    <property type="molecule type" value="Genomic_DNA"/>
</dbReference>
<keyword evidence="3 5" id="KW-0378">Hydrolase</keyword>
<dbReference type="Proteomes" id="UP000034349">
    <property type="component" value="Unassembled WGS sequence"/>
</dbReference>
<accession>A0A0F9YP90</accession>
<keyword evidence="1 5" id="KW-0963">Cytoplasm</keyword>
<evidence type="ECO:0000313" key="8">
    <source>
        <dbReference type="EMBL" id="KKP33183.1"/>
    </source>
</evidence>
<evidence type="ECO:0000256" key="1">
    <source>
        <dbReference type="ARBA" id="ARBA00022490"/>
    </source>
</evidence>
<reference evidence="8 9" key="1">
    <citation type="journal article" date="2015" name="Nature">
        <title>rRNA introns, odd ribosomes, and small enigmatic genomes across a large radiation of phyla.</title>
        <authorList>
            <person name="Brown C.T."/>
            <person name="Hug L.A."/>
            <person name="Thomas B.C."/>
            <person name="Sharon I."/>
            <person name="Castelle C.J."/>
            <person name="Singh A."/>
            <person name="Wilkins M.J."/>
            <person name="Williams K.H."/>
            <person name="Banfield J.F."/>
        </authorList>
    </citation>
    <scope>NUCLEOTIDE SEQUENCE [LARGE SCALE GENOMIC DNA]</scope>
</reference>
<dbReference type="InterPro" id="IPR003753">
    <property type="entry name" value="Exonuc_VII_L"/>
</dbReference>
<comment type="similarity">
    <text evidence="5">Belongs to the XseA family.</text>
</comment>
<sequence length="383" mass="43363">MDLFDYSNAFIKKEAKSAFATSKVLSVTEFNQYVNTLITIQSVIVEGEISGFKIAKERLIYFDLKDDKSIVSCFLFKFQLDKMGVALEDGMKIQVTGLPNLHQKGRFNLVVELVKPVGEGSIKRALELLKQKLLKQGIFSLERKRPLPKFPENIGLITSADAAAYTDFIKVLQHRFVGITVYFYAVSVQGEKAPNEISEAFNYFNQKMPNLDVLVLTRGGGSLEDLSAFNSETVVRAVFGSKIPVICAVGHERDESLSDFAADKRASTPSNAAEILVPEKSEIKWQLNKIGERLIYQLDKKIKTLEHFYQSLKHKMNLWWQNLRQNLELEERLLKSFDPEAILERGYSITIIGDKIIKSAMQVKKGDNIKTKLKKGEIESVIK</sequence>
<comment type="subcellular location">
    <subcellularLocation>
        <location evidence="5">Cytoplasm</location>
    </subcellularLocation>
</comment>
<dbReference type="InterPro" id="IPR025824">
    <property type="entry name" value="OB-fold_nuc-bd_dom"/>
</dbReference>
<keyword evidence="2 5" id="KW-0540">Nuclease</keyword>
<dbReference type="HAMAP" id="MF_00378">
    <property type="entry name" value="Exonuc_7_L"/>
    <property type="match status" value="1"/>
</dbReference>
<evidence type="ECO:0000256" key="4">
    <source>
        <dbReference type="ARBA" id="ARBA00022839"/>
    </source>
</evidence>
<evidence type="ECO:0000259" key="6">
    <source>
        <dbReference type="Pfam" id="PF02601"/>
    </source>
</evidence>
<dbReference type="GO" id="GO:0009318">
    <property type="term" value="C:exodeoxyribonuclease VII complex"/>
    <property type="evidence" value="ECO:0007669"/>
    <property type="project" value="UniProtKB-UniRule"/>
</dbReference>
<gene>
    <name evidence="5" type="primary">xseA</name>
    <name evidence="8" type="ORF">UR23_C0048G0004</name>
</gene>
<dbReference type="AlphaFoldDB" id="A0A0F9YP90"/>
<comment type="catalytic activity">
    <reaction evidence="5">
        <text>Exonucleolytic cleavage in either 5'- to 3'- or 3'- to 5'-direction to yield nucleoside 5'-phosphates.</text>
        <dbReference type="EC" id="3.1.11.6"/>
    </reaction>
</comment>
<keyword evidence="4 5" id="KW-0269">Exonuclease</keyword>
<evidence type="ECO:0000256" key="5">
    <source>
        <dbReference type="HAMAP-Rule" id="MF_00378"/>
    </source>
</evidence>
<evidence type="ECO:0000256" key="2">
    <source>
        <dbReference type="ARBA" id="ARBA00022722"/>
    </source>
</evidence>
<dbReference type="InterPro" id="IPR020579">
    <property type="entry name" value="Exonuc_VII_lsu_C"/>
</dbReference>
<dbReference type="Pfam" id="PF02601">
    <property type="entry name" value="Exonuc_VII_L"/>
    <property type="match status" value="1"/>
</dbReference>
<dbReference type="GO" id="GO:0008855">
    <property type="term" value="F:exodeoxyribonuclease VII activity"/>
    <property type="evidence" value="ECO:0007669"/>
    <property type="project" value="UniProtKB-UniRule"/>
</dbReference>
<dbReference type="GO" id="GO:0003676">
    <property type="term" value="F:nucleic acid binding"/>
    <property type="evidence" value="ECO:0007669"/>
    <property type="project" value="InterPro"/>
</dbReference>
<comment type="caution">
    <text evidence="8">The sequence shown here is derived from an EMBL/GenBank/DDBJ whole genome shotgun (WGS) entry which is preliminary data.</text>
</comment>
<dbReference type="GO" id="GO:0006308">
    <property type="term" value="P:DNA catabolic process"/>
    <property type="evidence" value="ECO:0007669"/>
    <property type="project" value="UniProtKB-UniRule"/>
</dbReference>
<dbReference type="PANTHER" id="PTHR30008:SF0">
    <property type="entry name" value="EXODEOXYRIBONUCLEASE 7 LARGE SUBUNIT"/>
    <property type="match status" value="1"/>
</dbReference>
<dbReference type="CDD" id="cd04489">
    <property type="entry name" value="ExoVII_LU_OBF"/>
    <property type="match status" value="1"/>
</dbReference>
<dbReference type="NCBIfam" id="TIGR00237">
    <property type="entry name" value="xseA"/>
    <property type="match status" value="1"/>
</dbReference>
<name>A0A0F9YP90_9BACT</name>
<evidence type="ECO:0000256" key="3">
    <source>
        <dbReference type="ARBA" id="ARBA00022801"/>
    </source>
</evidence>
<proteinExistence type="inferred from homology"/>
<dbReference type="PATRIC" id="fig|1618475.3.peg.516"/>
<feature type="domain" description="OB-fold nucleic acid binding" evidence="7">
    <location>
        <begin position="25"/>
        <end position="113"/>
    </location>
</feature>
<protein>
    <recommendedName>
        <fullName evidence="5">Exodeoxyribonuclease 7 large subunit</fullName>
        <ecNumber evidence="5">3.1.11.6</ecNumber>
    </recommendedName>
    <alternativeName>
        <fullName evidence="5">Exodeoxyribonuclease VII large subunit</fullName>
        <shortName evidence="5">Exonuclease VII large subunit</shortName>
    </alternativeName>
</protein>
<evidence type="ECO:0000259" key="7">
    <source>
        <dbReference type="Pfam" id="PF13742"/>
    </source>
</evidence>
<dbReference type="PANTHER" id="PTHR30008">
    <property type="entry name" value="EXODEOXYRIBONUCLEASE 7 LARGE SUBUNIT"/>
    <property type="match status" value="1"/>
</dbReference>
<feature type="domain" description="Exonuclease VII large subunit C-terminal" evidence="6">
    <location>
        <begin position="139"/>
        <end position="315"/>
    </location>
</feature>
<comment type="subunit">
    <text evidence="5">Heterooligomer composed of large and small subunits.</text>
</comment>
<dbReference type="Pfam" id="PF13742">
    <property type="entry name" value="tRNA_anti_2"/>
    <property type="match status" value="1"/>
</dbReference>
<dbReference type="GO" id="GO:0005737">
    <property type="term" value="C:cytoplasm"/>
    <property type="evidence" value="ECO:0007669"/>
    <property type="project" value="UniProtKB-SubCell"/>
</dbReference>